<dbReference type="EMBL" id="JADJNC010000002">
    <property type="protein sequence ID" value="MBK7421655.1"/>
    <property type="molecule type" value="Genomic_DNA"/>
</dbReference>
<reference evidence="1" key="1">
    <citation type="submission" date="2020-10" db="EMBL/GenBank/DDBJ databases">
        <title>Connecting structure to function with the recovery of over 1000 high-quality activated sludge metagenome-assembled genomes encoding full-length rRNA genes using long-read sequencing.</title>
        <authorList>
            <person name="Singleton C.M."/>
            <person name="Petriglieri F."/>
            <person name="Kristensen J.M."/>
            <person name="Kirkegaard R.H."/>
            <person name="Michaelsen T.Y."/>
            <person name="Andersen M.H."/>
            <person name="Karst S.M."/>
            <person name="Dueholm M.S."/>
            <person name="Nielsen P.H."/>
            <person name="Albertsen M."/>
        </authorList>
    </citation>
    <scope>NUCLEOTIDE SEQUENCE</scope>
    <source>
        <strain evidence="1">EsbW_18-Q3-R4-48_MAXAC.044</strain>
    </source>
</reference>
<protein>
    <submittedName>
        <fullName evidence="1">Uncharacterized protein</fullName>
    </submittedName>
</protein>
<evidence type="ECO:0000313" key="1">
    <source>
        <dbReference type="EMBL" id="MBK7421655.1"/>
    </source>
</evidence>
<dbReference type="AlphaFoldDB" id="A0A9D7IBA1"/>
<evidence type="ECO:0000313" key="2">
    <source>
        <dbReference type="Proteomes" id="UP000886602"/>
    </source>
</evidence>
<dbReference type="Proteomes" id="UP000886602">
    <property type="component" value="Unassembled WGS sequence"/>
</dbReference>
<comment type="caution">
    <text evidence="1">The sequence shown here is derived from an EMBL/GenBank/DDBJ whole genome shotgun (WGS) entry which is preliminary data.</text>
</comment>
<gene>
    <name evidence="1" type="ORF">IPJ48_00345</name>
</gene>
<sequence length="286" mass="32164">MKKPMQESPQQAIERYLRSGEHDAHFRPWPGDNYVAQARYGSVALRQALISAVRHQTADTELPAVLPDIDVFAFTRGKVAPMVRGLFPGHEHDSVLDVLGRSVVFLTPATIDAVLEQTTWFSTAWDLANLYLAGIGAELLADDAPNLLGLSEGTTCYLSAEYFGVPGRFDDFLVHEAAHIFHNCKRRTIGLRETHRREWLLEIEFAKRETFAYACETYSRIHDLGPGLRARQTLLAEYAQGPMPADDRLDVNEYLDILREAVAARNGWKRILARCSPSRDGHSCRS</sequence>
<accession>A0A9D7IBA1</accession>
<name>A0A9D7IBA1_9RHOO</name>
<proteinExistence type="predicted"/>
<organism evidence="1 2">
    <name type="scientific">Candidatus Propionivibrio dominans</name>
    <dbReference type="NCBI Taxonomy" id="2954373"/>
    <lineage>
        <taxon>Bacteria</taxon>
        <taxon>Pseudomonadati</taxon>
        <taxon>Pseudomonadota</taxon>
        <taxon>Betaproteobacteria</taxon>
        <taxon>Rhodocyclales</taxon>
        <taxon>Rhodocyclaceae</taxon>
        <taxon>Propionivibrio</taxon>
    </lineage>
</organism>